<dbReference type="InterPro" id="IPR036388">
    <property type="entry name" value="WH-like_DNA-bd_sf"/>
</dbReference>
<dbReference type="Gene3D" id="1.10.10.10">
    <property type="entry name" value="Winged helix-like DNA-binding domain superfamily/Winged helix DNA-binding domain"/>
    <property type="match status" value="1"/>
</dbReference>
<keyword evidence="1" id="KW-0805">Transcription regulation</keyword>
<dbReference type="InterPro" id="IPR039422">
    <property type="entry name" value="MarR/SlyA-like"/>
</dbReference>
<dbReference type="PROSITE" id="PS50995">
    <property type="entry name" value="HTH_MARR_2"/>
    <property type="match status" value="1"/>
</dbReference>
<dbReference type="SMART" id="SM00347">
    <property type="entry name" value="HTH_MARR"/>
    <property type="match status" value="1"/>
</dbReference>
<dbReference type="SUPFAM" id="SSF46785">
    <property type="entry name" value="Winged helix' DNA-binding domain"/>
    <property type="match status" value="1"/>
</dbReference>
<dbReference type="AlphaFoldDB" id="A0A7G9QSC7"/>
<evidence type="ECO:0000256" key="1">
    <source>
        <dbReference type="ARBA" id="ARBA00023015"/>
    </source>
</evidence>
<keyword evidence="3" id="KW-0804">Transcription</keyword>
<accession>A0A7G9QSC7</accession>
<dbReference type="GO" id="GO:0003700">
    <property type="term" value="F:DNA-binding transcription factor activity"/>
    <property type="evidence" value="ECO:0007669"/>
    <property type="project" value="InterPro"/>
</dbReference>
<dbReference type="KEGG" id="tbv:H9L17_13935"/>
<dbReference type="Proteomes" id="UP000515977">
    <property type="component" value="Chromosome"/>
</dbReference>
<protein>
    <submittedName>
        <fullName evidence="5">MarR family transcriptional regulator</fullName>
    </submittedName>
</protein>
<dbReference type="GO" id="GO:0006950">
    <property type="term" value="P:response to stress"/>
    <property type="evidence" value="ECO:0007669"/>
    <property type="project" value="TreeGrafter"/>
</dbReference>
<dbReference type="PROSITE" id="PS01117">
    <property type="entry name" value="HTH_MARR_1"/>
    <property type="match status" value="1"/>
</dbReference>
<keyword evidence="2" id="KW-0238">DNA-binding</keyword>
<organism evidence="5 6">
    <name type="scientific">Thermomonas brevis</name>
    <dbReference type="NCBI Taxonomy" id="215691"/>
    <lineage>
        <taxon>Bacteria</taxon>
        <taxon>Pseudomonadati</taxon>
        <taxon>Pseudomonadota</taxon>
        <taxon>Gammaproteobacteria</taxon>
        <taxon>Lysobacterales</taxon>
        <taxon>Lysobacteraceae</taxon>
        <taxon>Thermomonas</taxon>
    </lineage>
</organism>
<reference evidence="5 6" key="1">
    <citation type="submission" date="2020-08" db="EMBL/GenBank/DDBJ databases">
        <title>Genome sequence of Thermomonas brevis KACC 16975T.</title>
        <authorList>
            <person name="Hyun D.-W."/>
            <person name="Bae J.-W."/>
        </authorList>
    </citation>
    <scope>NUCLEOTIDE SEQUENCE [LARGE SCALE GENOMIC DNA]</scope>
    <source>
        <strain evidence="5 6">KACC 16975</strain>
    </source>
</reference>
<dbReference type="PRINTS" id="PR00598">
    <property type="entry name" value="HTHMARR"/>
</dbReference>
<proteinExistence type="predicted"/>
<evidence type="ECO:0000256" key="3">
    <source>
        <dbReference type="ARBA" id="ARBA00023163"/>
    </source>
</evidence>
<dbReference type="GO" id="GO:0003677">
    <property type="term" value="F:DNA binding"/>
    <property type="evidence" value="ECO:0007669"/>
    <property type="project" value="UniProtKB-KW"/>
</dbReference>
<evidence type="ECO:0000313" key="6">
    <source>
        <dbReference type="Proteomes" id="UP000515977"/>
    </source>
</evidence>
<dbReference type="InterPro" id="IPR023187">
    <property type="entry name" value="Tscrpt_reg_MarR-type_CS"/>
</dbReference>
<dbReference type="InterPro" id="IPR000835">
    <property type="entry name" value="HTH_MarR-typ"/>
</dbReference>
<dbReference type="Pfam" id="PF01047">
    <property type="entry name" value="MarR"/>
    <property type="match status" value="1"/>
</dbReference>
<dbReference type="RefSeq" id="WP_187570014.1">
    <property type="nucleotide sequence ID" value="NZ_CP060711.1"/>
</dbReference>
<keyword evidence="6" id="KW-1185">Reference proteome</keyword>
<dbReference type="EMBL" id="CP060711">
    <property type="protein sequence ID" value="QNN46252.1"/>
    <property type="molecule type" value="Genomic_DNA"/>
</dbReference>
<sequence length="152" mass="16664">MHEHATPAEACSGSALGLLFRQVRDAMWARMERELAAAGHDLTFSQFIAIKKLATGTAGVTDLARAADLNPGAMTRLLDKLEARGLLVRVADPSDRRALHIHLTDAGRKLWGDVDQCGRRVRERALHGMDDATRTLLTGLLEQVRDNLLSTD</sequence>
<evidence type="ECO:0000313" key="5">
    <source>
        <dbReference type="EMBL" id="QNN46252.1"/>
    </source>
</evidence>
<evidence type="ECO:0000259" key="4">
    <source>
        <dbReference type="PROSITE" id="PS50995"/>
    </source>
</evidence>
<name>A0A7G9QSC7_9GAMM</name>
<feature type="domain" description="HTH marR-type" evidence="4">
    <location>
        <begin position="13"/>
        <end position="146"/>
    </location>
</feature>
<evidence type="ECO:0000256" key="2">
    <source>
        <dbReference type="ARBA" id="ARBA00023125"/>
    </source>
</evidence>
<dbReference type="PANTHER" id="PTHR33164">
    <property type="entry name" value="TRANSCRIPTIONAL REGULATOR, MARR FAMILY"/>
    <property type="match status" value="1"/>
</dbReference>
<gene>
    <name evidence="5" type="ORF">H9L17_13935</name>
</gene>
<dbReference type="PANTHER" id="PTHR33164:SF64">
    <property type="entry name" value="TRANSCRIPTIONAL REGULATOR SLYA"/>
    <property type="match status" value="1"/>
</dbReference>
<dbReference type="InterPro" id="IPR036390">
    <property type="entry name" value="WH_DNA-bd_sf"/>
</dbReference>